<evidence type="ECO:0000313" key="1">
    <source>
        <dbReference type="EMBL" id="SCF13284.1"/>
    </source>
</evidence>
<dbReference type="Proteomes" id="UP000198797">
    <property type="component" value="Unassembled WGS sequence"/>
</dbReference>
<sequence>MSGPSPARRALEWAGASRSLPAFRVAGVVRRRVLDQGPAEFVTAGADAHIDRLARKYLGQDSYPFRRPGEERVIVRIIRTRKLGMG</sequence>
<evidence type="ECO:0000313" key="2">
    <source>
        <dbReference type="Proteomes" id="UP000198797"/>
    </source>
</evidence>
<dbReference type="AlphaFoldDB" id="A0A1C4XXT4"/>
<dbReference type="Gene3D" id="2.30.110.10">
    <property type="entry name" value="Electron Transport, Fmn-binding Protein, Chain A"/>
    <property type="match status" value="1"/>
</dbReference>
<dbReference type="EMBL" id="FMCU01000005">
    <property type="protein sequence ID" value="SCF13284.1"/>
    <property type="molecule type" value="Genomic_DNA"/>
</dbReference>
<accession>A0A1C4XXT4</accession>
<dbReference type="InterPro" id="IPR012349">
    <property type="entry name" value="Split_barrel_FMN-bd"/>
</dbReference>
<keyword evidence="2" id="KW-1185">Reference proteome</keyword>
<name>A0A1C4XXT4_9ACTN</name>
<reference evidence="2" key="1">
    <citation type="submission" date="2016-06" db="EMBL/GenBank/DDBJ databases">
        <authorList>
            <person name="Varghese N."/>
            <person name="Submissions Spin"/>
        </authorList>
    </citation>
    <scope>NUCLEOTIDE SEQUENCE [LARGE SCALE GENOMIC DNA]</scope>
    <source>
        <strain evidence="2">DSM 44100</strain>
    </source>
</reference>
<organism evidence="1 2">
    <name type="scientific">Micromonospora matsumotoense</name>
    <dbReference type="NCBI Taxonomy" id="121616"/>
    <lineage>
        <taxon>Bacteria</taxon>
        <taxon>Bacillati</taxon>
        <taxon>Actinomycetota</taxon>
        <taxon>Actinomycetes</taxon>
        <taxon>Micromonosporales</taxon>
        <taxon>Micromonosporaceae</taxon>
        <taxon>Micromonospora</taxon>
    </lineage>
</organism>
<dbReference type="STRING" id="121616.GA0070216_105243"/>
<protein>
    <submittedName>
        <fullName evidence="1">Uncharacterized protein</fullName>
    </submittedName>
</protein>
<gene>
    <name evidence="1" type="ORF">GA0070216_105243</name>
</gene>
<proteinExistence type="predicted"/>